<evidence type="ECO:0000256" key="2">
    <source>
        <dbReference type="ARBA" id="ARBA00023015"/>
    </source>
</evidence>
<evidence type="ECO:0000313" key="9">
    <source>
        <dbReference type="Proteomes" id="UP000822688"/>
    </source>
</evidence>
<dbReference type="GO" id="GO:0005634">
    <property type="term" value="C:nucleus"/>
    <property type="evidence" value="ECO:0007669"/>
    <property type="project" value="UniProtKB-SubCell"/>
</dbReference>
<feature type="compositionally biased region" description="Basic and acidic residues" evidence="6">
    <location>
        <begin position="426"/>
        <end position="436"/>
    </location>
</feature>
<dbReference type="Proteomes" id="UP000822688">
    <property type="component" value="Chromosome 9"/>
</dbReference>
<feature type="compositionally biased region" description="Low complexity" evidence="6">
    <location>
        <begin position="391"/>
        <end position="408"/>
    </location>
</feature>
<keyword evidence="9" id="KW-1185">Reference proteome</keyword>
<dbReference type="InterPro" id="IPR001471">
    <property type="entry name" value="AP2/ERF_dom"/>
</dbReference>
<dbReference type="PRINTS" id="PR00367">
    <property type="entry name" value="ETHRSPELEMNT"/>
</dbReference>
<dbReference type="SMART" id="SM00380">
    <property type="entry name" value="AP2"/>
    <property type="match status" value="1"/>
</dbReference>
<organism evidence="8 9">
    <name type="scientific">Ceratodon purpureus</name>
    <name type="common">Fire moss</name>
    <name type="synonym">Dicranum purpureum</name>
    <dbReference type="NCBI Taxonomy" id="3225"/>
    <lineage>
        <taxon>Eukaryota</taxon>
        <taxon>Viridiplantae</taxon>
        <taxon>Streptophyta</taxon>
        <taxon>Embryophyta</taxon>
        <taxon>Bryophyta</taxon>
        <taxon>Bryophytina</taxon>
        <taxon>Bryopsida</taxon>
        <taxon>Dicranidae</taxon>
        <taxon>Pseudoditrichales</taxon>
        <taxon>Ditrichaceae</taxon>
        <taxon>Ceratodon</taxon>
    </lineage>
</organism>
<dbReference type="GO" id="GO:0003700">
    <property type="term" value="F:DNA-binding transcription factor activity"/>
    <property type="evidence" value="ECO:0007669"/>
    <property type="project" value="InterPro"/>
</dbReference>
<dbReference type="PANTHER" id="PTHR31190">
    <property type="entry name" value="DNA-BINDING DOMAIN"/>
    <property type="match status" value="1"/>
</dbReference>
<evidence type="ECO:0000259" key="7">
    <source>
        <dbReference type="PROSITE" id="PS51032"/>
    </source>
</evidence>
<accession>A0A8T0GZ34</accession>
<evidence type="ECO:0000256" key="6">
    <source>
        <dbReference type="SAM" id="MobiDB-lite"/>
    </source>
</evidence>
<evidence type="ECO:0000256" key="1">
    <source>
        <dbReference type="ARBA" id="ARBA00004123"/>
    </source>
</evidence>
<dbReference type="InterPro" id="IPR016177">
    <property type="entry name" value="DNA-bd_dom_sf"/>
</dbReference>
<feature type="region of interest" description="Disordered" evidence="6">
    <location>
        <begin position="70"/>
        <end position="110"/>
    </location>
</feature>
<dbReference type="CDD" id="cd00018">
    <property type="entry name" value="AP2"/>
    <property type="match status" value="1"/>
</dbReference>
<gene>
    <name evidence="8" type="ORF">KC19_9G123600</name>
</gene>
<comment type="subcellular location">
    <subcellularLocation>
        <location evidence="1">Nucleus</location>
    </subcellularLocation>
</comment>
<feature type="region of interest" description="Disordered" evidence="6">
    <location>
        <begin position="294"/>
        <end position="318"/>
    </location>
</feature>
<dbReference type="GO" id="GO:0009873">
    <property type="term" value="P:ethylene-activated signaling pathway"/>
    <property type="evidence" value="ECO:0007669"/>
    <property type="project" value="InterPro"/>
</dbReference>
<keyword evidence="3" id="KW-0238">DNA-binding</keyword>
<dbReference type="EMBL" id="CM026430">
    <property type="protein sequence ID" value="KAG0562172.1"/>
    <property type="molecule type" value="Genomic_DNA"/>
</dbReference>
<evidence type="ECO:0000256" key="3">
    <source>
        <dbReference type="ARBA" id="ARBA00023125"/>
    </source>
</evidence>
<dbReference type="AlphaFoldDB" id="A0A8T0GZ34"/>
<evidence type="ECO:0000256" key="4">
    <source>
        <dbReference type="ARBA" id="ARBA00023163"/>
    </source>
</evidence>
<keyword evidence="5" id="KW-0539">Nucleus</keyword>
<keyword evidence="2" id="KW-0805">Transcription regulation</keyword>
<feature type="compositionally biased region" description="Low complexity" evidence="6">
    <location>
        <begin position="101"/>
        <end position="110"/>
    </location>
</feature>
<dbReference type="Pfam" id="PF00847">
    <property type="entry name" value="AP2"/>
    <property type="match status" value="1"/>
</dbReference>
<proteinExistence type="predicted"/>
<dbReference type="SUPFAM" id="SSF54171">
    <property type="entry name" value="DNA-binding domain"/>
    <property type="match status" value="1"/>
</dbReference>
<sequence length="455" mass="49563">MTAELLTQLPWEVPIEGWSCDTPRTEERKVLEGLRQYLIAEDEDSTFFSPESYYQAPYCHTSPVSPKSPFLFDAGSPPSGASSQLSDGARSVSLDGNDDASSVSSHNSGSGLNKLTSILKKKFGGGVSEEVRSKMRPLVKELNVDDYLCFDNLQEQPTWSTEMKPVESSAMAIEPATTKMGAKPSASRRPVLPPLSIPASPDSSLGELINPAPIPSSPWRSKRIQCRTPEALRTEFTQAEGPLPLNQNDSEDMFIYSVLADAWHSATDFSIPPLDTTPASPEVVSIKVEQECQVPTTTAAPKPPAKKQASLQPHYRGVRQRPWGKFAAEIRDSAKNGARVWLGTFDTAEQAALAYDRAALKMRGSRALLNFPLKATTALSNPESLPPPPRSSSSSRKSSAPAPASNSSLITSFNERYTKPVSTKRPGAEISRDSAEEWKRARVANVVDFVKNELV</sequence>
<feature type="domain" description="AP2/ERF" evidence="7">
    <location>
        <begin position="314"/>
        <end position="372"/>
    </location>
</feature>
<dbReference type="GO" id="GO:0003677">
    <property type="term" value="F:DNA binding"/>
    <property type="evidence" value="ECO:0007669"/>
    <property type="project" value="UniProtKB-KW"/>
</dbReference>
<dbReference type="PANTHER" id="PTHR31190:SF287">
    <property type="entry name" value="DEVELOPMENT RELATED ERF PROTEIN"/>
    <property type="match status" value="1"/>
</dbReference>
<dbReference type="InterPro" id="IPR044808">
    <property type="entry name" value="ERF_plant"/>
</dbReference>
<dbReference type="FunFam" id="3.30.730.10:FF:000001">
    <property type="entry name" value="Ethylene-responsive transcription factor 2"/>
    <property type="match status" value="1"/>
</dbReference>
<dbReference type="InterPro" id="IPR036955">
    <property type="entry name" value="AP2/ERF_dom_sf"/>
</dbReference>
<evidence type="ECO:0000256" key="5">
    <source>
        <dbReference type="ARBA" id="ARBA00023242"/>
    </source>
</evidence>
<evidence type="ECO:0000313" key="8">
    <source>
        <dbReference type="EMBL" id="KAG0562172.1"/>
    </source>
</evidence>
<keyword evidence="4" id="KW-0804">Transcription</keyword>
<dbReference type="PROSITE" id="PS51032">
    <property type="entry name" value="AP2_ERF"/>
    <property type="match status" value="1"/>
</dbReference>
<feature type="region of interest" description="Disordered" evidence="6">
    <location>
        <begin position="378"/>
        <end position="436"/>
    </location>
</feature>
<name>A0A8T0GZ34_CERPU</name>
<protein>
    <recommendedName>
        <fullName evidence="7">AP2/ERF domain-containing protein</fullName>
    </recommendedName>
</protein>
<reference evidence="8" key="1">
    <citation type="submission" date="2020-06" db="EMBL/GenBank/DDBJ databases">
        <title>WGS assembly of Ceratodon purpureus strain R40.</title>
        <authorList>
            <person name="Carey S.B."/>
            <person name="Jenkins J."/>
            <person name="Shu S."/>
            <person name="Lovell J.T."/>
            <person name="Sreedasyam A."/>
            <person name="Maumus F."/>
            <person name="Tiley G.P."/>
            <person name="Fernandez-Pozo N."/>
            <person name="Barry K."/>
            <person name="Chen C."/>
            <person name="Wang M."/>
            <person name="Lipzen A."/>
            <person name="Daum C."/>
            <person name="Saski C.A."/>
            <person name="Payton A.C."/>
            <person name="Mcbreen J.C."/>
            <person name="Conrad R.E."/>
            <person name="Kollar L.M."/>
            <person name="Olsson S."/>
            <person name="Huttunen S."/>
            <person name="Landis J.B."/>
            <person name="Wickett N.J."/>
            <person name="Johnson M.G."/>
            <person name="Rensing S.A."/>
            <person name="Grimwood J."/>
            <person name="Schmutz J."/>
            <person name="Mcdaniel S.F."/>
        </authorList>
    </citation>
    <scope>NUCLEOTIDE SEQUENCE</scope>
    <source>
        <strain evidence="8">R40</strain>
    </source>
</reference>
<dbReference type="Gene3D" id="3.30.730.10">
    <property type="entry name" value="AP2/ERF domain"/>
    <property type="match status" value="1"/>
</dbReference>
<comment type="caution">
    <text evidence="8">The sequence shown here is derived from an EMBL/GenBank/DDBJ whole genome shotgun (WGS) entry which is preliminary data.</text>
</comment>